<reference evidence="1 2" key="1">
    <citation type="submission" date="2019-03" db="EMBL/GenBank/DDBJ databases">
        <title>Deep-cultivation of Planctomycetes and their phenomic and genomic characterization uncovers novel biology.</title>
        <authorList>
            <person name="Wiegand S."/>
            <person name="Jogler M."/>
            <person name="Boedeker C."/>
            <person name="Pinto D."/>
            <person name="Vollmers J."/>
            <person name="Rivas-Marin E."/>
            <person name="Kohn T."/>
            <person name="Peeters S.H."/>
            <person name="Heuer A."/>
            <person name="Rast P."/>
            <person name="Oberbeckmann S."/>
            <person name="Bunk B."/>
            <person name="Jeske O."/>
            <person name="Meyerdierks A."/>
            <person name="Storesund J.E."/>
            <person name="Kallscheuer N."/>
            <person name="Luecker S."/>
            <person name="Lage O.M."/>
            <person name="Pohl T."/>
            <person name="Merkel B.J."/>
            <person name="Hornburger P."/>
            <person name="Mueller R.-W."/>
            <person name="Bruemmer F."/>
            <person name="Labrenz M."/>
            <person name="Spormann A.M."/>
            <person name="Op den Camp H."/>
            <person name="Overmann J."/>
            <person name="Amann R."/>
            <person name="Jetten M.S.M."/>
            <person name="Mascher T."/>
            <person name="Medema M.H."/>
            <person name="Devos D.P."/>
            <person name="Kaster A.-K."/>
            <person name="Ovreas L."/>
            <person name="Rohde M."/>
            <person name="Galperin M.Y."/>
            <person name="Jogler C."/>
        </authorList>
    </citation>
    <scope>NUCLEOTIDE SEQUENCE [LARGE SCALE GENOMIC DNA]</scope>
    <source>
        <strain evidence="1 2">Enr13</strain>
    </source>
</reference>
<dbReference type="AlphaFoldDB" id="A0A518HSV6"/>
<accession>A0A518HSV6</accession>
<dbReference type="EMBL" id="CP037423">
    <property type="protein sequence ID" value="QDV43916.1"/>
    <property type="molecule type" value="Genomic_DNA"/>
</dbReference>
<dbReference type="Proteomes" id="UP000319004">
    <property type="component" value="Chromosome"/>
</dbReference>
<protein>
    <submittedName>
        <fullName evidence="1">Macrodomain Ter protein</fullName>
    </submittedName>
</protein>
<organism evidence="1 2">
    <name type="scientific">Stieleria neptunia</name>
    <dbReference type="NCBI Taxonomy" id="2527979"/>
    <lineage>
        <taxon>Bacteria</taxon>
        <taxon>Pseudomonadati</taxon>
        <taxon>Planctomycetota</taxon>
        <taxon>Planctomycetia</taxon>
        <taxon>Pirellulales</taxon>
        <taxon>Pirellulaceae</taxon>
        <taxon>Stieleria</taxon>
    </lineage>
</organism>
<sequence length="144" mass="16697">MPRAKYTITPDDVVHATFYIRGRLQASGFEFVDSISLENVERGFTAAADVKSRVDRAAAVNAWCETYLGSEEWKRLKTAIRKRRYRTEHYDEQHTITISKKAHHLLSKVAERDDVTFSEVLEHYLFKAFNTSRGRASKGRTTRR</sequence>
<dbReference type="OrthoDB" id="6625556at2"/>
<gene>
    <name evidence="1" type="primary">matP</name>
    <name evidence="1" type="ORF">Enr13x_37760</name>
</gene>
<dbReference type="KEGG" id="snep:Enr13x_37760"/>
<evidence type="ECO:0000313" key="2">
    <source>
        <dbReference type="Proteomes" id="UP000319004"/>
    </source>
</evidence>
<proteinExistence type="predicted"/>
<evidence type="ECO:0000313" key="1">
    <source>
        <dbReference type="EMBL" id="QDV43916.1"/>
    </source>
</evidence>
<dbReference type="RefSeq" id="WP_145388322.1">
    <property type="nucleotide sequence ID" value="NZ_CP037423.1"/>
</dbReference>
<keyword evidence="2" id="KW-1185">Reference proteome</keyword>
<name>A0A518HSV6_9BACT</name>